<feature type="domain" description="Rod shape-determining protein MreC beta-barrel core" evidence="6">
    <location>
        <begin position="111"/>
        <end position="259"/>
    </location>
</feature>
<protein>
    <recommendedName>
        <fullName evidence="2">Cell shape-determining protein MreC</fullName>
    </recommendedName>
    <alternativeName>
        <fullName evidence="4">Cell shape protein MreC</fullName>
    </alternativeName>
</protein>
<keyword evidence="3" id="KW-0133">Cell shape</keyword>
<evidence type="ECO:0000256" key="5">
    <source>
        <dbReference type="SAM" id="Phobius"/>
    </source>
</evidence>
<dbReference type="OrthoDB" id="9811827at2"/>
<dbReference type="AlphaFoldDB" id="A0A0S2I1S1"/>
<dbReference type="NCBIfam" id="NF010532">
    <property type="entry name" value="PRK13922.9-3"/>
    <property type="match status" value="1"/>
</dbReference>
<dbReference type="Gene3D" id="2.40.10.340">
    <property type="entry name" value="Rod shape-determining protein MreC, domain 1"/>
    <property type="match status" value="1"/>
</dbReference>
<dbReference type="InterPro" id="IPR007221">
    <property type="entry name" value="MreC"/>
</dbReference>
<dbReference type="Proteomes" id="UP000064893">
    <property type="component" value="Chromosome"/>
</dbReference>
<keyword evidence="8" id="KW-1185">Reference proteome</keyword>
<dbReference type="Gene3D" id="2.40.10.350">
    <property type="entry name" value="Rod shape-determining protein MreC, domain 2"/>
    <property type="match status" value="1"/>
</dbReference>
<proteinExistence type="inferred from homology"/>
<evidence type="ECO:0000313" key="8">
    <source>
        <dbReference type="Proteomes" id="UP000064893"/>
    </source>
</evidence>
<dbReference type="InterPro" id="IPR055342">
    <property type="entry name" value="MreC_beta-barrel_core"/>
</dbReference>
<organism evidence="7 8">
    <name type="scientific">Salinivirga cyanobacteriivorans</name>
    <dbReference type="NCBI Taxonomy" id="1307839"/>
    <lineage>
        <taxon>Bacteria</taxon>
        <taxon>Pseudomonadati</taxon>
        <taxon>Bacteroidota</taxon>
        <taxon>Bacteroidia</taxon>
        <taxon>Bacteroidales</taxon>
        <taxon>Salinivirgaceae</taxon>
        <taxon>Salinivirga</taxon>
    </lineage>
</organism>
<keyword evidence="5" id="KW-1133">Transmembrane helix</keyword>
<evidence type="ECO:0000313" key="7">
    <source>
        <dbReference type="EMBL" id="ALO16278.1"/>
    </source>
</evidence>
<sequence>MNNLIRFIVRNHHFFIFLIIEFIAFSLLIQYNQYHRSTFLNKSGTALSAVHSFTNDLEDFFYLRDANQELARQNAHILNTLKKSYKSNKVSYKEIYDSVYFKKWHYMVARVLNNSVNKQNNFLTIDKGRRHGVGESMGVVGPNGVVGVVRHTSKNYATVISLLNPNFSLSARLSNTKYFGSLQWGGADPQVCWLDDIPNHITVDVGDKVETSGYSAIFPAGIPVGEVIEAQKDKNSNFYHIKVKLFIEMQSLTHVYVIKNKLREEIEELEKKTQPND</sequence>
<evidence type="ECO:0000256" key="3">
    <source>
        <dbReference type="ARBA" id="ARBA00022960"/>
    </source>
</evidence>
<dbReference type="GO" id="GO:0005886">
    <property type="term" value="C:plasma membrane"/>
    <property type="evidence" value="ECO:0007669"/>
    <property type="project" value="TreeGrafter"/>
</dbReference>
<keyword evidence="5" id="KW-0812">Transmembrane</keyword>
<dbReference type="InterPro" id="IPR042177">
    <property type="entry name" value="Cell/Rod_1"/>
</dbReference>
<dbReference type="KEGG" id="blq:L21SP5_02655"/>
<name>A0A0S2I1S1_9BACT</name>
<dbReference type="InterPro" id="IPR042175">
    <property type="entry name" value="Cell/Rod_MreC_2"/>
</dbReference>
<reference evidence="7 8" key="1">
    <citation type="submission" date="2015-11" db="EMBL/GenBank/DDBJ databases">
        <title>Description and complete genome sequence of a novel strain predominating in hypersaline microbial mats and representing a new family of the Bacteriodetes phylum.</title>
        <authorList>
            <person name="Spring S."/>
            <person name="Bunk B."/>
            <person name="Sproer C."/>
            <person name="Klenk H.-P."/>
        </authorList>
    </citation>
    <scope>NUCLEOTIDE SEQUENCE [LARGE SCALE GENOMIC DNA]</scope>
    <source>
        <strain evidence="7 8">L21-Spi-D4</strain>
    </source>
</reference>
<dbReference type="GO" id="GO:0008360">
    <property type="term" value="P:regulation of cell shape"/>
    <property type="evidence" value="ECO:0007669"/>
    <property type="project" value="UniProtKB-KW"/>
</dbReference>
<gene>
    <name evidence="7" type="primary">mreC</name>
    <name evidence="7" type="ORF">L21SP5_02655</name>
</gene>
<feature type="transmembrane region" description="Helical" evidence="5">
    <location>
        <begin position="12"/>
        <end position="31"/>
    </location>
</feature>
<dbReference type="PANTHER" id="PTHR34138:SF1">
    <property type="entry name" value="CELL SHAPE-DETERMINING PROTEIN MREC"/>
    <property type="match status" value="1"/>
</dbReference>
<dbReference type="PANTHER" id="PTHR34138">
    <property type="entry name" value="CELL SHAPE-DETERMINING PROTEIN MREC"/>
    <property type="match status" value="1"/>
</dbReference>
<dbReference type="RefSeq" id="WP_057953665.1">
    <property type="nucleotide sequence ID" value="NZ_CP013118.1"/>
</dbReference>
<keyword evidence="5" id="KW-0472">Membrane</keyword>
<dbReference type="EMBL" id="CP013118">
    <property type="protein sequence ID" value="ALO16278.1"/>
    <property type="molecule type" value="Genomic_DNA"/>
</dbReference>
<evidence type="ECO:0000256" key="1">
    <source>
        <dbReference type="ARBA" id="ARBA00009369"/>
    </source>
</evidence>
<dbReference type="STRING" id="1307839.L21SP5_02655"/>
<evidence type="ECO:0000256" key="4">
    <source>
        <dbReference type="ARBA" id="ARBA00032089"/>
    </source>
</evidence>
<comment type="similarity">
    <text evidence="1">Belongs to the MreC family.</text>
</comment>
<evidence type="ECO:0000259" key="6">
    <source>
        <dbReference type="Pfam" id="PF04085"/>
    </source>
</evidence>
<accession>A0A0S2I1S1</accession>
<dbReference type="Pfam" id="PF04085">
    <property type="entry name" value="MreC"/>
    <property type="match status" value="1"/>
</dbReference>
<evidence type="ECO:0000256" key="2">
    <source>
        <dbReference type="ARBA" id="ARBA00013855"/>
    </source>
</evidence>